<evidence type="ECO:0000313" key="2">
    <source>
        <dbReference type="Proteomes" id="UP001243375"/>
    </source>
</evidence>
<comment type="caution">
    <text evidence="1">The sequence shown here is derived from an EMBL/GenBank/DDBJ whole genome shotgun (WGS) entry which is preliminary data.</text>
</comment>
<gene>
    <name evidence="1" type="ORF">QFC22_002885</name>
</gene>
<dbReference type="EMBL" id="JASBWU010000006">
    <property type="protein sequence ID" value="KAJ9120949.1"/>
    <property type="molecule type" value="Genomic_DNA"/>
</dbReference>
<evidence type="ECO:0000313" key="1">
    <source>
        <dbReference type="EMBL" id="KAJ9120949.1"/>
    </source>
</evidence>
<protein>
    <submittedName>
        <fullName evidence="1">Uncharacterized protein</fullName>
    </submittedName>
</protein>
<dbReference type="Proteomes" id="UP001243375">
    <property type="component" value="Unassembled WGS sequence"/>
</dbReference>
<proteinExistence type="predicted"/>
<sequence length="281" mass="29808">MKSSREPSTPGSASPLLPQLRKGMTPSADSPLLTTSMHPGFVSDNLNTPTPNPQPGTAPASVFRRPLGRPTASTVSRAMEATRGQIKTISTAAKNSVLSNNRSPVPAMAPSPPSVKRQAAAASSRAVGASRTVSPKAKAQESPKVTRAKIGSPLRADTTPADAPGMVGKTAPVTALEETTTPTKPPPADPPVQASAAMQESTQTPRTKQRKAVAGVEIRSETKRAIVSAGQPWRFLLLDMRRLLMLVFAMQDKIWDVFSEVMRSDEELLTGTEKPDPEQSM</sequence>
<reference evidence="1" key="1">
    <citation type="submission" date="2023-04" db="EMBL/GenBank/DDBJ databases">
        <title>Draft Genome sequencing of Naganishia species isolated from polar environments using Oxford Nanopore Technology.</title>
        <authorList>
            <person name="Leo P."/>
            <person name="Venkateswaran K."/>
        </authorList>
    </citation>
    <scope>NUCLEOTIDE SEQUENCE</scope>
    <source>
        <strain evidence="1">MNA-CCFEE 5425</strain>
    </source>
</reference>
<keyword evidence="2" id="KW-1185">Reference proteome</keyword>
<organism evidence="1 2">
    <name type="scientific">Naganishia vaughanmartiniae</name>
    <dbReference type="NCBI Taxonomy" id="1424756"/>
    <lineage>
        <taxon>Eukaryota</taxon>
        <taxon>Fungi</taxon>
        <taxon>Dikarya</taxon>
        <taxon>Basidiomycota</taxon>
        <taxon>Agaricomycotina</taxon>
        <taxon>Tremellomycetes</taxon>
        <taxon>Filobasidiales</taxon>
        <taxon>Filobasidiaceae</taxon>
        <taxon>Naganishia</taxon>
    </lineage>
</organism>
<name>A0ACC2XC51_9TREE</name>
<accession>A0ACC2XC51</accession>